<evidence type="ECO:0008006" key="3">
    <source>
        <dbReference type="Google" id="ProtNLM"/>
    </source>
</evidence>
<dbReference type="AlphaFoldDB" id="A0A1J7C5X1"/>
<evidence type="ECO:0000313" key="2">
    <source>
        <dbReference type="Proteomes" id="UP000243342"/>
    </source>
</evidence>
<reference evidence="1 2" key="1">
    <citation type="submission" date="2016-10" db="EMBL/GenBank/DDBJ databases">
        <title>Genome sequence of Streptomyces gilvigriseus MUSC 26.</title>
        <authorList>
            <person name="Lee L.-H."/>
            <person name="Ser H.-L."/>
        </authorList>
    </citation>
    <scope>NUCLEOTIDE SEQUENCE [LARGE SCALE GENOMIC DNA]</scope>
    <source>
        <strain evidence="1 2">MUSC 26</strain>
    </source>
</reference>
<protein>
    <recommendedName>
        <fullName evidence="3">Resolvase/invertase-type recombinase catalytic domain-containing protein</fullName>
    </recommendedName>
</protein>
<sequence>MTAPVAHREPLLAHAAGHARMVAARSWDRDGVACVRVGETVDVLRVSREVCRSVVAGLRWRAAAYHEPHTQLFVLLLPPGSLATWAASPGLQIAELHPLVLAPEPGSEVYLPDPAPREHSPWLTPAPVLTNPTAARAQLLAALRPAAELPGALGALAGRAYRRHAPQRAVRVALYARTTPSGPVEHYLEDCRRHAAGHGWRVAGEYVDRIPHGLLDQPRLNDVLAHIEAAGCHRVDGLLTCDTWAVTASPITCARIRHRITAAGAFWSTTAKVGEPR</sequence>
<dbReference type="EMBL" id="MLCF01000067">
    <property type="protein sequence ID" value="OIV36944.1"/>
    <property type="molecule type" value="Genomic_DNA"/>
</dbReference>
<dbReference type="Proteomes" id="UP000243342">
    <property type="component" value="Unassembled WGS sequence"/>
</dbReference>
<proteinExistence type="predicted"/>
<name>A0A1J7C5X1_9ACTN</name>
<dbReference type="OrthoDB" id="4190258at2"/>
<keyword evidence="2" id="KW-1185">Reference proteome</keyword>
<dbReference type="STRING" id="1428644.BIV57_13200"/>
<comment type="caution">
    <text evidence="1">The sequence shown here is derived from an EMBL/GenBank/DDBJ whole genome shotgun (WGS) entry which is preliminary data.</text>
</comment>
<dbReference type="RefSeq" id="WP_071657018.1">
    <property type="nucleotide sequence ID" value="NZ_MLCF01000067.1"/>
</dbReference>
<evidence type="ECO:0000313" key="1">
    <source>
        <dbReference type="EMBL" id="OIV36944.1"/>
    </source>
</evidence>
<organism evidence="1 2">
    <name type="scientific">Mangrovactinospora gilvigrisea</name>
    <dbReference type="NCBI Taxonomy" id="1428644"/>
    <lineage>
        <taxon>Bacteria</taxon>
        <taxon>Bacillati</taxon>
        <taxon>Actinomycetota</taxon>
        <taxon>Actinomycetes</taxon>
        <taxon>Kitasatosporales</taxon>
        <taxon>Streptomycetaceae</taxon>
        <taxon>Mangrovactinospora</taxon>
    </lineage>
</organism>
<accession>A0A1J7C5X1</accession>
<gene>
    <name evidence="1" type="ORF">BIV57_13200</name>
</gene>